<proteinExistence type="predicted"/>
<dbReference type="EMBL" id="JACEEZ010006994">
    <property type="protein sequence ID" value="KAG0724383.1"/>
    <property type="molecule type" value="Genomic_DNA"/>
</dbReference>
<dbReference type="AlphaFoldDB" id="A0A8J5CL33"/>
<keyword evidence="2" id="KW-1185">Reference proteome</keyword>
<evidence type="ECO:0000313" key="2">
    <source>
        <dbReference type="Proteomes" id="UP000770661"/>
    </source>
</evidence>
<dbReference type="Proteomes" id="UP000770661">
    <property type="component" value="Unassembled WGS sequence"/>
</dbReference>
<name>A0A8J5CL33_CHIOP</name>
<gene>
    <name evidence="1" type="ORF">GWK47_040689</name>
</gene>
<accession>A0A8J5CL33</accession>
<reference evidence="1" key="1">
    <citation type="submission" date="2020-07" db="EMBL/GenBank/DDBJ databases">
        <title>The High-quality genome of the commercially important snow crab, Chionoecetes opilio.</title>
        <authorList>
            <person name="Jeong J.-H."/>
            <person name="Ryu S."/>
        </authorList>
    </citation>
    <scope>NUCLEOTIDE SEQUENCE</scope>
    <source>
        <strain evidence="1">MADBK_172401_WGS</strain>
        <tissue evidence="1">Digestive gland</tissue>
    </source>
</reference>
<protein>
    <submittedName>
        <fullName evidence="1">Uncharacterized protein</fullName>
    </submittedName>
</protein>
<sequence>MQQCSCCSDGRGAARVDRENTCPRPSMGEPVGTDLPPYTVQCQPLDFVGTSDHVAVLSMIYFRRPREESYTRMLWKWEATNWQALRATLRRTDWDDVLCGNTDQQVWRLTELLHALQVRWIPHATHKTKPSDQPWFGPECRAASDAKYRA</sequence>
<evidence type="ECO:0000313" key="1">
    <source>
        <dbReference type="EMBL" id="KAG0724383.1"/>
    </source>
</evidence>
<organism evidence="1 2">
    <name type="scientific">Chionoecetes opilio</name>
    <name type="common">Atlantic snow crab</name>
    <name type="synonym">Cancer opilio</name>
    <dbReference type="NCBI Taxonomy" id="41210"/>
    <lineage>
        <taxon>Eukaryota</taxon>
        <taxon>Metazoa</taxon>
        <taxon>Ecdysozoa</taxon>
        <taxon>Arthropoda</taxon>
        <taxon>Crustacea</taxon>
        <taxon>Multicrustacea</taxon>
        <taxon>Malacostraca</taxon>
        <taxon>Eumalacostraca</taxon>
        <taxon>Eucarida</taxon>
        <taxon>Decapoda</taxon>
        <taxon>Pleocyemata</taxon>
        <taxon>Brachyura</taxon>
        <taxon>Eubrachyura</taxon>
        <taxon>Majoidea</taxon>
        <taxon>Majidae</taxon>
        <taxon>Chionoecetes</taxon>
    </lineage>
</organism>
<comment type="caution">
    <text evidence="1">The sequence shown here is derived from an EMBL/GenBank/DDBJ whole genome shotgun (WGS) entry which is preliminary data.</text>
</comment>
<dbReference type="OrthoDB" id="10065625at2759"/>